<organism evidence="1 2">
    <name type="scientific">Aspergillus brunneoviolaceus CBS 621.78</name>
    <dbReference type="NCBI Taxonomy" id="1450534"/>
    <lineage>
        <taxon>Eukaryota</taxon>
        <taxon>Fungi</taxon>
        <taxon>Dikarya</taxon>
        <taxon>Ascomycota</taxon>
        <taxon>Pezizomycotina</taxon>
        <taxon>Eurotiomycetes</taxon>
        <taxon>Eurotiomycetidae</taxon>
        <taxon>Eurotiales</taxon>
        <taxon>Aspergillaceae</taxon>
        <taxon>Aspergillus</taxon>
        <taxon>Aspergillus subgen. Circumdati</taxon>
    </lineage>
</organism>
<protein>
    <submittedName>
        <fullName evidence="1">Uncharacterized protein</fullName>
    </submittedName>
</protein>
<keyword evidence="2" id="KW-1185">Reference proteome</keyword>
<name>A0ACD1GFJ7_9EURO</name>
<accession>A0ACD1GFJ7</accession>
<dbReference type="Proteomes" id="UP000249057">
    <property type="component" value="Unassembled WGS sequence"/>
</dbReference>
<evidence type="ECO:0000313" key="1">
    <source>
        <dbReference type="EMBL" id="RAH48002.1"/>
    </source>
</evidence>
<sequence length="141" mass="16040">MWTCTSFSPFPAHYRCALDSVVLLLLLLLLLLCLNGSMRFFCPGGWGWLYTSGSGGVLSAIYRWLSYRLSSPLPYCKLGYCTEYVRVGACFSGFFWGGGGWFFYLPEYVRSIVQQEREGTLPRRDLLEVVTVWILTLCVCV</sequence>
<reference evidence="1" key="1">
    <citation type="submission" date="2018-02" db="EMBL/GenBank/DDBJ databases">
        <title>The genomes of Aspergillus section Nigri reveals drivers in fungal speciation.</title>
        <authorList>
            <consortium name="DOE Joint Genome Institute"/>
            <person name="Vesth T.C."/>
            <person name="Nybo J."/>
            <person name="Theobald S."/>
            <person name="Brandl J."/>
            <person name="Frisvad J.C."/>
            <person name="Nielsen K.F."/>
            <person name="Lyhne E.K."/>
            <person name="Kogle M.E."/>
            <person name="Kuo A."/>
            <person name="Riley R."/>
            <person name="Clum A."/>
            <person name="Nolan M."/>
            <person name="Lipzen A."/>
            <person name="Salamov A."/>
            <person name="Henrissat B."/>
            <person name="Wiebenga A."/>
            <person name="De vries R.P."/>
            <person name="Grigoriev I.V."/>
            <person name="Mortensen U.H."/>
            <person name="Andersen M.R."/>
            <person name="Baker S.E."/>
        </authorList>
    </citation>
    <scope>NUCLEOTIDE SEQUENCE</scope>
    <source>
        <strain evidence="1">CBS 621.78</strain>
    </source>
</reference>
<dbReference type="EMBL" id="KZ825326">
    <property type="protein sequence ID" value="RAH48002.1"/>
    <property type="molecule type" value="Genomic_DNA"/>
</dbReference>
<gene>
    <name evidence="1" type="ORF">BO95DRAFT_63802</name>
</gene>
<evidence type="ECO:0000313" key="2">
    <source>
        <dbReference type="Proteomes" id="UP000249057"/>
    </source>
</evidence>
<proteinExistence type="predicted"/>